<organism evidence="2">
    <name type="scientific">Camponotus floridanus</name>
    <name type="common">Florida carpenter ant</name>
    <dbReference type="NCBI Taxonomy" id="104421"/>
    <lineage>
        <taxon>Eukaryota</taxon>
        <taxon>Metazoa</taxon>
        <taxon>Ecdysozoa</taxon>
        <taxon>Arthropoda</taxon>
        <taxon>Hexapoda</taxon>
        <taxon>Insecta</taxon>
        <taxon>Pterygota</taxon>
        <taxon>Neoptera</taxon>
        <taxon>Endopterygota</taxon>
        <taxon>Hymenoptera</taxon>
        <taxon>Apocrita</taxon>
        <taxon>Aculeata</taxon>
        <taxon>Formicoidea</taxon>
        <taxon>Formicidae</taxon>
        <taxon>Formicinae</taxon>
        <taxon>Camponotus</taxon>
    </lineage>
</organism>
<evidence type="ECO:0000313" key="2">
    <source>
        <dbReference type="Proteomes" id="UP000000311"/>
    </source>
</evidence>
<protein>
    <submittedName>
        <fullName evidence="1">Uncharacterized protein</fullName>
    </submittedName>
</protein>
<dbReference type="Proteomes" id="UP000000311">
    <property type="component" value="Unassembled WGS sequence"/>
</dbReference>
<dbReference type="Pfam" id="PF12974">
    <property type="entry name" value="Phosphonate-bd"/>
    <property type="match status" value="1"/>
</dbReference>
<name>E2AGJ4_CAMFO</name>
<gene>
    <name evidence="1" type="ORF">EAG_01781</name>
</gene>
<evidence type="ECO:0000313" key="1">
    <source>
        <dbReference type="EMBL" id="EFN67451.1"/>
    </source>
</evidence>
<keyword evidence="2" id="KW-1185">Reference proteome</keyword>
<dbReference type="EMBL" id="GL439316">
    <property type="protein sequence ID" value="EFN67451.1"/>
    <property type="molecule type" value="Genomic_DNA"/>
</dbReference>
<sequence length="171" mass="19306">MNERPLVLAIHLSPSLPIEVFEVFAEIIEVVTKKPVVLLYETRFGRPVAKDITDIDANSQLEVLRMVAGKQAEVGILEAPVIGCHKMTIIGAEFLQILLSLGPLPPYRIMINKALENTLAKELTTYLLNINQRKEWMDRLSPFGIVGFAENSTDFYNLDEIKSVITSVRYY</sequence>
<reference evidence="1 2" key="1">
    <citation type="journal article" date="2010" name="Science">
        <title>Genomic comparison of the ants Camponotus floridanus and Harpegnathos saltator.</title>
        <authorList>
            <person name="Bonasio R."/>
            <person name="Zhang G."/>
            <person name="Ye C."/>
            <person name="Mutti N.S."/>
            <person name="Fang X."/>
            <person name="Qin N."/>
            <person name="Donahue G."/>
            <person name="Yang P."/>
            <person name="Li Q."/>
            <person name="Li C."/>
            <person name="Zhang P."/>
            <person name="Huang Z."/>
            <person name="Berger S.L."/>
            <person name="Reinberg D."/>
            <person name="Wang J."/>
            <person name="Liebig J."/>
        </authorList>
    </citation>
    <scope>NUCLEOTIDE SEQUENCE [LARGE SCALE GENOMIC DNA]</scope>
    <source>
        <strain evidence="2">C129</strain>
    </source>
</reference>
<dbReference type="AlphaFoldDB" id="E2AGJ4"/>
<proteinExistence type="predicted"/>
<dbReference type="InParanoid" id="E2AGJ4"/>
<dbReference type="STRING" id="104421.E2AGJ4"/>
<accession>E2AGJ4</accession>
<dbReference type="OrthoDB" id="5310573at2759"/>